<evidence type="ECO:0000313" key="2">
    <source>
        <dbReference type="EMBL" id="NKY98426.1"/>
    </source>
</evidence>
<dbReference type="EMBL" id="JAAXPG010000010">
    <property type="protein sequence ID" value="NKY98426.1"/>
    <property type="molecule type" value="Genomic_DNA"/>
</dbReference>
<reference evidence="2 3" key="1">
    <citation type="submission" date="2020-04" db="EMBL/GenBank/DDBJ databases">
        <title>MicrobeNet Type strains.</title>
        <authorList>
            <person name="Nicholson A.C."/>
        </authorList>
    </citation>
    <scope>NUCLEOTIDE SEQUENCE [LARGE SCALE GENOMIC DNA]</scope>
    <source>
        <strain evidence="2 3">ATCC 23612</strain>
    </source>
</reference>
<dbReference type="AlphaFoldDB" id="A0A7X6RQQ0"/>
<organism evidence="2 3">
    <name type="scientific">Nocardiopsis alborubida</name>
    <dbReference type="NCBI Taxonomy" id="146802"/>
    <lineage>
        <taxon>Bacteria</taxon>
        <taxon>Bacillati</taxon>
        <taxon>Actinomycetota</taxon>
        <taxon>Actinomycetes</taxon>
        <taxon>Streptosporangiales</taxon>
        <taxon>Nocardiopsidaceae</taxon>
        <taxon>Nocardiopsis</taxon>
    </lineage>
</organism>
<gene>
    <name evidence="2" type="ORF">HGB44_12280</name>
</gene>
<keyword evidence="1" id="KW-0472">Membrane</keyword>
<keyword evidence="3" id="KW-1185">Reference proteome</keyword>
<evidence type="ECO:0000256" key="1">
    <source>
        <dbReference type="SAM" id="Phobius"/>
    </source>
</evidence>
<feature type="transmembrane region" description="Helical" evidence="1">
    <location>
        <begin position="49"/>
        <end position="70"/>
    </location>
</feature>
<dbReference type="Proteomes" id="UP000553209">
    <property type="component" value="Unassembled WGS sequence"/>
</dbReference>
<comment type="caution">
    <text evidence="2">The sequence shown here is derived from an EMBL/GenBank/DDBJ whole genome shotgun (WGS) entry which is preliminary data.</text>
</comment>
<proteinExistence type="predicted"/>
<evidence type="ECO:0000313" key="3">
    <source>
        <dbReference type="Proteomes" id="UP000553209"/>
    </source>
</evidence>
<accession>A0A7X6RQQ0</accession>
<keyword evidence="1" id="KW-1133">Transmembrane helix</keyword>
<protein>
    <recommendedName>
        <fullName evidence="4">AtpZ/AtpI family protein</fullName>
    </recommendedName>
</protein>
<evidence type="ECO:0008006" key="4">
    <source>
        <dbReference type="Google" id="ProtNLM"/>
    </source>
</evidence>
<name>A0A7X6RQQ0_9ACTN</name>
<dbReference type="RefSeq" id="WP_061078089.1">
    <property type="nucleotide sequence ID" value="NZ_JAAXPG010000010.1"/>
</dbReference>
<sequence>MSSEPTRKTHAHEDSVPRQSDGWALFSTLLSGVLVWSAIGWAADKLLGFQALFLPIGAVLGMVGAIYLIVSKSRHS</sequence>
<feature type="transmembrane region" description="Helical" evidence="1">
    <location>
        <begin position="21"/>
        <end position="43"/>
    </location>
</feature>
<keyword evidence="1" id="KW-0812">Transmembrane</keyword>